<reference evidence="3" key="1">
    <citation type="submission" date="2013-07" db="EMBL/GenBank/DDBJ databases">
        <title>The genome of Eucalyptus grandis.</title>
        <authorList>
            <person name="Schmutz J."/>
            <person name="Hayes R."/>
            <person name="Myburg A."/>
            <person name="Tuskan G."/>
            <person name="Grattapaglia D."/>
            <person name="Rokhsar D.S."/>
        </authorList>
    </citation>
    <scope>NUCLEOTIDE SEQUENCE</scope>
    <source>
        <tissue evidence="3">Leaf extractions</tissue>
    </source>
</reference>
<dbReference type="GO" id="GO:0047617">
    <property type="term" value="F:fatty acyl-CoA hydrolase activity"/>
    <property type="evidence" value="ECO:0007669"/>
    <property type="project" value="InterPro"/>
</dbReference>
<dbReference type="InterPro" id="IPR039298">
    <property type="entry name" value="ACOT13"/>
</dbReference>
<dbReference type="InterPro" id="IPR006683">
    <property type="entry name" value="Thioestr_dom"/>
</dbReference>
<dbReference type="SUPFAM" id="SSF54637">
    <property type="entry name" value="Thioesterase/thiol ester dehydrase-isomerase"/>
    <property type="match status" value="1"/>
</dbReference>
<organism evidence="3">
    <name type="scientific">Eucalyptus grandis</name>
    <name type="common">Flooded gum</name>
    <dbReference type="NCBI Taxonomy" id="71139"/>
    <lineage>
        <taxon>Eukaryota</taxon>
        <taxon>Viridiplantae</taxon>
        <taxon>Streptophyta</taxon>
        <taxon>Embryophyta</taxon>
        <taxon>Tracheophyta</taxon>
        <taxon>Spermatophyta</taxon>
        <taxon>Magnoliopsida</taxon>
        <taxon>eudicotyledons</taxon>
        <taxon>Gunneridae</taxon>
        <taxon>Pentapetalae</taxon>
        <taxon>rosids</taxon>
        <taxon>malvids</taxon>
        <taxon>Myrtales</taxon>
        <taxon>Myrtaceae</taxon>
        <taxon>Myrtoideae</taxon>
        <taxon>Eucalypteae</taxon>
        <taxon>Eucalyptus</taxon>
    </lineage>
</organism>
<evidence type="ECO:0000313" key="3">
    <source>
        <dbReference type="EMBL" id="KCW52566.1"/>
    </source>
</evidence>
<name>A0A059AFY1_EUCGR</name>
<dbReference type="Pfam" id="PF03061">
    <property type="entry name" value="4HBT"/>
    <property type="match status" value="1"/>
</dbReference>
<dbReference type="AlphaFoldDB" id="A0A059AFY1"/>
<sequence>MEKAKQFLSVPDEALEAVSRLAVPPRRAGDNPSFYESFSLRGLRVDRVEPGLVVCSFKVPPRLADRNGNLAQGAIANMVDEMGYAVVHVEGIPISVSVNMSISYLSAAKVDVSKPF</sequence>
<dbReference type="Gene3D" id="3.10.129.10">
    <property type="entry name" value="Hotdog Thioesterase"/>
    <property type="match status" value="1"/>
</dbReference>
<protein>
    <recommendedName>
        <fullName evidence="2">Thioesterase domain-containing protein</fullName>
    </recommendedName>
</protein>
<evidence type="ECO:0000256" key="1">
    <source>
        <dbReference type="ARBA" id="ARBA00008324"/>
    </source>
</evidence>
<dbReference type="InterPro" id="IPR029069">
    <property type="entry name" value="HotDog_dom_sf"/>
</dbReference>
<evidence type="ECO:0000259" key="2">
    <source>
        <dbReference type="Pfam" id="PF03061"/>
    </source>
</evidence>
<dbReference type="PANTHER" id="PTHR21660:SF8">
    <property type="entry name" value="OS02G0521700 PROTEIN"/>
    <property type="match status" value="1"/>
</dbReference>
<feature type="domain" description="Thioesterase" evidence="2">
    <location>
        <begin position="67"/>
        <end position="111"/>
    </location>
</feature>
<dbReference type="CDD" id="cd03443">
    <property type="entry name" value="PaaI_thioesterase"/>
    <property type="match status" value="1"/>
</dbReference>
<proteinExistence type="inferred from homology"/>
<dbReference type="EMBL" id="KK198762">
    <property type="protein sequence ID" value="KCW52566.1"/>
    <property type="molecule type" value="Genomic_DNA"/>
</dbReference>
<dbReference type="PANTHER" id="PTHR21660">
    <property type="entry name" value="THIOESTERASE SUPERFAMILY MEMBER-RELATED"/>
    <property type="match status" value="1"/>
</dbReference>
<gene>
    <name evidence="3" type="ORF">EUGRSUZ_J01944</name>
</gene>
<dbReference type="Gramene" id="KCW52566">
    <property type="protein sequence ID" value="KCW52566"/>
    <property type="gene ID" value="EUGRSUZ_J01944"/>
</dbReference>
<comment type="similarity">
    <text evidence="1">Belongs to the thioesterase PaaI family.</text>
</comment>
<accession>A0A059AFY1</accession>